<evidence type="ECO:0000313" key="2">
    <source>
        <dbReference type="Proteomes" id="UP000499080"/>
    </source>
</evidence>
<name>A0A4Y2X7U3_ARAVE</name>
<comment type="caution">
    <text evidence="1">The sequence shown here is derived from an EMBL/GenBank/DDBJ whole genome shotgun (WGS) entry which is preliminary data.</text>
</comment>
<organism evidence="1 2">
    <name type="scientific">Araneus ventricosus</name>
    <name type="common">Orbweaver spider</name>
    <name type="synonym">Epeira ventricosa</name>
    <dbReference type="NCBI Taxonomy" id="182803"/>
    <lineage>
        <taxon>Eukaryota</taxon>
        <taxon>Metazoa</taxon>
        <taxon>Ecdysozoa</taxon>
        <taxon>Arthropoda</taxon>
        <taxon>Chelicerata</taxon>
        <taxon>Arachnida</taxon>
        <taxon>Araneae</taxon>
        <taxon>Araneomorphae</taxon>
        <taxon>Entelegynae</taxon>
        <taxon>Araneoidea</taxon>
        <taxon>Araneidae</taxon>
        <taxon>Araneus</taxon>
    </lineage>
</organism>
<sequence>MLALCFIDPHKHSITGWQVTLSAFLLLVPELLEKNEICPLQPLQPRCLRKLLFSGEANDHPTPVDFLHRTRMLLAELMFAMCGNANYEPDDDIILESTQIIPQTDEDCLDLVVDEPSWIAQKHRKIGIIWSSTVPLMWQATFQKKFLQKIYCELCKSNNASNAVTITNILLSFKEFANSKTGLQYPSQLFVNCICKSGEIFNYIFSNTSHQRGILKRLIANLREIENSFLTCSEHSTELWELKTMPEQCCTTN</sequence>
<proteinExistence type="predicted"/>
<accession>A0A4Y2X7U3</accession>
<evidence type="ECO:0000313" key="1">
    <source>
        <dbReference type="EMBL" id="GBO45725.1"/>
    </source>
</evidence>
<dbReference type="Proteomes" id="UP000499080">
    <property type="component" value="Unassembled WGS sequence"/>
</dbReference>
<keyword evidence="2" id="KW-1185">Reference proteome</keyword>
<gene>
    <name evidence="1" type="ORF">AVEN_11048_1</name>
</gene>
<protein>
    <submittedName>
        <fullName evidence="1">Uncharacterized protein</fullName>
    </submittedName>
</protein>
<dbReference type="EMBL" id="BGPR01072974">
    <property type="protein sequence ID" value="GBO45725.1"/>
    <property type="molecule type" value="Genomic_DNA"/>
</dbReference>
<dbReference type="AlphaFoldDB" id="A0A4Y2X7U3"/>
<reference evidence="1 2" key="1">
    <citation type="journal article" date="2019" name="Sci. Rep.">
        <title>Orb-weaving spider Araneus ventricosus genome elucidates the spidroin gene catalogue.</title>
        <authorList>
            <person name="Kono N."/>
            <person name="Nakamura H."/>
            <person name="Ohtoshi R."/>
            <person name="Moran D.A.P."/>
            <person name="Shinohara A."/>
            <person name="Yoshida Y."/>
            <person name="Fujiwara M."/>
            <person name="Mori M."/>
            <person name="Tomita M."/>
            <person name="Arakawa K."/>
        </authorList>
    </citation>
    <scope>NUCLEOTIDE SEQUENCE [LARGE SCALE GENOMIC DNA]</scope>
</reference>